<dbReference type="InterPro" id="IPR001451">
    <property type="entry name" value="Hexapep"/>
</dbReference>
<dbReference type="InterPro" id="IPR011004">
    <property type="entry name" value="Trimer_LpxA-like_sf"/>
</dbReference>
<dbReference type="PANTHER" id="PTHR13061">
    <property type="entry name" value="DYNACTIN SUBUNIT P25"/>
    <property type="match status" value="1"/>
</dbReference>
<reference evidence="1 2" key="1">
    <citation type="submission" date="2019-04" db="EMBL/GenBank/DDBJ databases">
        <title>Isachenkonia alkalipeptolytica gen. nov. sp. nov. a new anaerobic, alkiliphilic organothrophic bacterium capable to reduce synthesized ferrihydrite isolated from a soda lake.</title>
        <authorList>
            <person name="Toshchakov S.V."/>
            <person name="Zavarzina D.G."/>
            <person name="Zhilina T.N."/>
            <person name="Kostrikina N.A."/>
            <person name="Kublanov I.V."/>
        </authorList>
    </citation>
    <scope>NUCLEOTIDE SEQUENCE [LARGE SCALE GENOMIC DNA]</scope>
    <source>
        <strain evidence="1 2">Z-1701</strain>
    </source>
</reference>
<evidence type="ECO:0000313" key="1">
    <source>
        <dbReference type="EMBL" id="NBG86929.1"/>
    </source>
</evidence>
<organism evidence="1 2">
    <name type="scientific">Isachenkonia alkalipeptolytica</name>
    <dbReference type="NCBI Taxonomy" id="2565777"/>
    <lineage>
        <taxon>Bacteria</taxon>
        <taxon>Bacillati</taxon>
        <taxon>Bacillota</taxon>
        <taxon>Clostridia</taxon>
        <taxon>Eubacteriales</taxon>
        <taxon>Clostridiaceae</taxon>
        <taxon>Isachenkonia</taxon>
    </lineage>
</organism>
<protein>
    <submittedName>
        <fullName evidence="1">Carbonic anhydrase/acetyltransferase</fullName>
    </submittedName>
</protein>
<gene>
    <name evidence="1" type="ORF">ISALK_00300</name>
</gene>
<dbReference type="AlphaFoldDB" id="A0AA43XIF9"/>
<dbReference type="SUPFAM" id="SSF51161">
    <property type="entry name" value="Trimeric LpxA-like enzymes"/>
    <property type="match status" value="2"/>
</dbReference>
<dbReference type="Pfam" id="PF00132">
    <property type="entry name" value="Hexapep"/>
    <property type="match status" value="1"/>
</dbReference>
<dbReference type="RefSeq" id="WP_160718237.1">
    <property type="nucleotide sequence ID" value="NZ_SUMG01000001.1"/>
</dbReference>
<dbReference type="Proteomes" id="UP000449710">
    <property type="component" value="Unassembled WGS sequence"/>
</dbReference>
<keyword evidence="2" id="KW-1185">Reference proteome</keyword>
<proteinExistence type="predicted"/>
<accession>A0AA43XIF9</accession>
<dbReference type="PANTHER" id="PTHR13061:SF29">
    <property type="entry name" value="GAMMA CARBONIC ANHYDRASE-LIKE 1, MITOCHONDRIAL-RELATED"/>
    <property type="match status" value="1"/>
</dbReference>
<name>A0AA43XIF9_9CLOT</name>
<evidence type="ECO:0000313" key="2">
    <source>
        <dbReference type="Proteomes" id="UP000449710"/>
    </source>
</evidence>
<dbReference type="EMBL" id="SUMG01000001">
    <property type="protein sequence ID" value="NBG86929.1"/>
    <property type="molecule type" value="Genomic_DNA"/>
</dbReference>
<sequence>MTINTANSAGLKGSMELGTRVYIAQGTVIRGGEEPGSLSLGNHTWALENSVLVGSKEMPTTVGSKTVFGHKCVVLNSTIGHLCEVGNGTIFMPGSKVGNYCIFGEGTLVPEGMEIPEKSVVVGRPARVLRKLTGEDEKRIKQMRGGDITLSPFEGTRIEEKLKEEGDMGKTYEIQGKQPVIGKNSYLAPGAEINGDVIIGDNTVIADGVRIIGNSHGPVRIGNHVQILENCVLHLLPDNQLIIEDRVVVGPGSIIHGTTLKEGTIVESGSNVCDYSELGSNCLVKAGTLIKQRSKFEDDSIIEGFPGKTVGKLQIKQPHPPWAYPKEARK</sequence>
<dbReference type="InterPro" id="IPR050484">
    <property type="entry name" value="Transf_Hexapept/Carb_Anhydrase"/>
</dbReference>
<comment type="caution">
    <text evidence="1">The sequence shown here is derived from an EMBL/GenBank/DDBJ whole genome shotgun (WGS) entry which is preliminary data.</text>
</comment>
<dbReference type="Gene3D" id="2.160.10.10">
    <property type="entry name" value="Hexapeptide repeat proteins"/>
    <property type="match status" value="2"/>
</dbReference>